<dbReference type="Gene3D" id="2.30.42.10">
    <property type="match status" value="1"/>
</dbReference>
<dbReference type="FunFam" id="2.30.42.10:FF:000063">
    <property type="entry name" value="Peptidase, S41 family"/>
    <property type="match status" value="1"/>
</dbReference>
<comment type="caution">
    <text evidence="7">The sequence shown here is derived from an EMBL/GenBank/DDBJ whole genome shotgun (WGS) entry which is preliminary data.</text>
</comment>
<sequence length="569" mass="63809">MKKFRGKKWIGWTGAVAIGLIISLGFVTAGNEEKNFSIVKNLDIFYSLFRELNTYYVEETHPDELVEEGINAMLESLDPYTTYIPESEMDDFNFMTTGEYAGIGALITRRDDFVYVSQPYEGFPADKAGLKAGDKILAIDGDDMEGKKTEDVSNKLKGPANTEVNVTVKRYGVEEPLEITITRKNIQINPVPYYGMVDNETGIIILNNFTRNCAREVEKALTDLKKNRGAEKIILDLRGNPGGLMDEAVKLANLFLPRGSEVVSTKGKIEQWDKVYRASKAPVDTVIPLAVLINRGSASASEIVAGAIQDHDRGVIVGNRSFGKGLVQTTRNLPYSAKLKVTTAKYYIPSGRCIQAMDYSHRNEDGSVGYVPDSLISEFQTENGRTVYDGGGISPDLLVEHDKMSNITFALIAQQAIFDYANIFTAEHEAIPSPEEFEISDAIYTDFSEYITSLEDFKYTSESRERFKKLVEAAKEEGYYEINNETFEDLEEKLNVSVSYDLKNFRDEVDDLLANELLTRYYYQKGAVKHALQDDKVLDQALEIMNDIGEYEGILKGTVLSHAGDRRKR</sequence>
<evidence type="ECO:0000256" key="5">
    <source>
        <dbReference type="RuleBase" id="RU004404"/>
    </source>
</evidence>
<dbReference type="Pfam" id="PF03572">
    <property type="entry name" value="Peptidase_S41"/>
    <property type="match status" value="1"/>
</dbReference>
<gene>
    <name evidence="7" type="ORF">DDZ16_09680</name>
</gene>
<dbReference type="CDD" id="cd07560">
    <property type="entry name" value="Peptidase_S41_CPP"/>
    <property type="match status" value="1"/>
</dbReference>
<dbReference type="InterPro" id="IPR004447">
    <property type="entry name" value="Peptidase_S41A"/>
</dbReference>
<comment type="similarity">
    <text evidence="1 5">Belongs to the peptidase S41A family.</text>
</comment>
<feature type="domain" description="PDZ" evidence="6">
    <location>
        <begin position="98"/>
        <end position="157"/>
    </location>
</feature>
<dbReference type="RefSeq" id="WP_109264243.1">
    <property type="nucleotide sequence ID" value="NZ_QEWP01000006.1"/>
</dbReference>
<dbReference type="AlphaFoldDB" id="A0A2U2B9I0"/>
<dbReference type="SUPFAM" id="SSF52096">
    <property type="entry name" value="ClpP/crotonase"/>
    <property type="match status" value="1"/>
</dbReference>
<dbReference type="PANTHER" id="PTHR32060:SF30">
    <property type="entry name" value="CARBOXY-TERMINAL PROCESSING PROTEASE CTPA"/>
    <property type="match status" value="1"/>
</dbReference>
<evidence type="ECO:0000256" key="2">
    <source>
        <dbReference type="ARBA" id="ARBA00022670"/>
    </source>
</evidence>
<proteinExistence type="inferred from homology"/>
<evidence type="ECO:0000313" key="8">
    <source>
        <dbReference type="Proteomes" id="UP000244956"/>
    </source>
</evidence>
<dbReference type="InterPro" id="IPR041489">
    <property type="entry name" value="PDZ_6"/>
</dbReference>
<dbReference type="Pfam" id="PF17820">
    <property type="entry name" value="PDZ_6"/>
    <property type="match status" value="1"/>
</dbReference>
<dbReference type="InterPro" id="IPR001478">
    <property type="entry name" value="PDZ"/>
</dbReference>
<dbReference type="Proteomes" id="UP000244956">
    <property type="component" value="Unassembled WGS sequence"/>
</dbReference>
<dbReference type="GO" id="GO:0030288">
    <property type="term" value="C:outer membrane-bounded periplasmic space"/>
    <property type="evidence" value="ECO:0007669"/>
    <property type="project" value="TreeGrafter"/>
</dbReference>
<evidence type="ECO:0000256" key="4">
    <source>
        <dbReference type="ARBA" id="ARBA00022825"/>
    </source>
</evidence>
<dbReference type="PROSITE" id="PS50106">
    <property type="entry name" value="PDZ"/>
    <property type="match status" value="1"/>
</dbReference>
<dbReference type="InterPro" id="IPR005151">
    <property type="entry name" value="Tail-specific_protease"/>
</dbReference>
<dbReference type="SMART" id="SM00245">
    <property type="entry name" value="TSPc"/>
    <property type="match status" value="1"/>
</dbReference>
<dbReference type="InterPro" id="IPR029045">
    <property type="entry name" value="ClpP/crotonase-like_dom_sf"/>
</dbReference>
<dbReference type="SMART" id="SM00228">
    <property type="entry name" value="PDZ"/>
    <property type="match status" value="1"/>
</dbReference>
<name>A0A2U2B9I0_9BACT</name>
<dbReference type="GO" id="GO:0008236">
    <property type="term" value="F:serine-type peptidase activity"/>
    <property type="evidence" value="ECO:0007669"/>
    <property type="project" value="UniProtKB-KW"/>
</dbReference>
<dbReference type="GO" id="GO:0006508">
    <property type="term" value="P:proteolysis"/>
    <property type="evidence" value="ECO:0007669"/>
    <property type="project" value="UniProtKB-KW"/>
</dbReference>
<dbReference type="EMBL" id="QEWP01000006">
    <property type="protein sequence ID" value="PWD99704.1"/>
    <property type="molecule type" value="Genomic_DNA"/>
</dbReference>
<dbReference type="GO" id="GO:0007165">
    <property type="term" value="P:signal transduction"/>
    <property type="evidence" value="ECO:0007669"/>
    <property type="project" value="TreeGrafter"/>
</dbReference>
<dbReference type="NCBIfam" id="TIGR00225">
    <property type="entry name" value="prc"/>
    <property type="match status" value="1"/>
</dbReference>
<evidence type="ECO:0000259" key="6">
    <source>
        <dbReference type="PROSITE" id="PS50106"/>
    </source>
</evidence>
<organism evidence="7 8">
    <name type="scientific">Marinilabilia rubra</name>
    <dbReference type="NCBI Taxonomy" id="2162893"/>
    <lineage>
        <taxon>Bacteria</taxon>
        <taxon>Pseudomonadati</taxon>
        <taxon>Bacteroidota</taxon>
        <taxon>Bacteroidia</taxon>
        <taxon>Marinilabiliales</taxon>
        <taxon>Marinilabiliaceae</taxon>
        <taxon>Marinilabilia</taxon>
    </lineage>
</organism>
<dbReference type="OrthoDB" id="9812068at2"/>
<keyword evidence="8" id="KW-1185">Reference proteome</keyword>
<evidence type="ECO:0000313" key="7">
    <source>
        <dbReference type="EMBL" id="PWD99704.1"/>
    </source>
</evidence>
<evidence type="ECO:0000256" key="1">
    <source>
        <dbReference type="ARBA" id="ARBA00009179"/>
    </source>
</evidence>
<dbReference type="SUPFAM" id="SSF50156">
    <property type="entry name" value="PDZ domain-like"/>
    <property type="match status" value="1"/>
</dbReference>
<reference evidence="7 8" key="1">
    <citation type="submission" date="2018-05" db="EMBL/GenBank/DDBJ databases">
        <title>Marinilabilia rubrum sp. nov., isolated from saltern sediment.</title>
        <authorList>
            <person name="Zhang R."/>
        </authorList>
    </citation>
    <scope>NUCLEOTIDE SEQUENCE [LARGE SCALE GENOMIC DNA]</scope>
    <source>
        <strain evidence="7 8">WTE16</strain>
    </source>
</reference>
<evidence type="ECO:0000256" key="3">
    <source>
        <dbReference type="ARBA" id="ARBA00022801"/>
    </source>
</evidence>
<keyword evidence="2 5" id="KW-0645">Protease</keyword>
<dbReference type="GO" id="GO:0004175">
    <property type="term" value="F:endopeptidase activity"/>
    <property type="evidence" value="ECO:0007669"/>
    <property type="project" value="TreeGrafter"/>
</dbReference>
<dbReference type="Gene3D" id="3.30.750.44">
    <property type="match status" value="1"/>
</dbReference>
<keyword evidence="3 5" id="KW-0378">Hydrolase</keyword>
<dbReference type="Gene3D" id="3.90.226.10">
    <property type="entry name" value="2-enoyl-CoA Hydratase, Chain A, domain 1"/>
    <property type="match status" value="1"/>
</dbReference>
<dbReference type="CDD" id="cd06782">
    <property type="entry name" value="cpPDZ_CPP-like"/>
    <property type="match status" value="1"/>
</dbReference>
<dbReference type="PANTHER" id="PTHR32060">
    <property type="entry name" value="TAIL-SPECIFIC PROTEASE"/>
    <property type="match status" value="1"/>
</dbReference>
<accession>A0A2U2B9I0</accession>
<protein>
    <submittedName>
        <fullName evidence="7">Peptidase S41</fullName>
    </submittedName>
</protein>
<keyword evidence="4 5" id="KW-0720">Serine protease</keyword>
<dbReference type="InterPro" id="IPR036034">
    <property type="entry name" value="PDZ_sf"/>
</dbReference>